<dbReference type="SUPFAM" id="SSF55021">
    <property type="entry name" value="ACT-like"/>
    <property type="match status" value="1"/>
</dbReference>
<dbReference type="Proteomes" id="UP000297288">
    <property type="component" value="Unassembled WGS sequence"/>
</dbReference>
<reference evidence="1 3" key="1">
    <citation type="submission" date="2016-10" db="EMBL/GenBank/DDBJ databases">
        <authorList>
            <person name="de Groot N.N."/>
        </authorList>
    </citation>
    <scope>NUCLEOTIDE SEQUENCE [LARGE SCALE GENOMIC DNA]</scope>
    <source>
        <strain evidence="1 3">WG14</strain>
    </source>
</reference>
<keyword evidence="3" id="KW-1185">Reference proteome</keyword>
<evidence type="ECO:0000313" key="2">
    <source>
        <dbReference type="EMBL" id="TGG88419.1"/>
    </source>
</evidence>
<dbReference type="Gene3D" id="3.30.70.1150">
    <property type="entry name" value="ACT-like. Chain A, domain 2"/>
    <property type="match status" value="1"/>
</dbReference>
<dbReference type="InterPro" id="IPR023860">
    <property type="entry name" value="FeFe-hyd_TM1266"/>
</dbReference>
<organism evidence="1 3">
    <name type="scientific">Geotoga petraea</name>
    <dbReference type="NCBI Taxonomy" id="28234"/>
    <lineage>
        <taxon>Bacteria</taxon>
        <taxon>Thermotogati</taxon>
        <taxon>Thermotogota</taxon>
        <taxon>Thermotogae</taxon>
        <taxon>Petrotogales</taxon>
        <taxon>Petrotogaceae</taxon>
        <taxon>Geotoga</taxon>
    </lineage>
</organism>
<dbReference type="InterPro" id="IPR027271">
    <property type="entry name" value="Acetolactate_synth/TF_NikR_C"/>
</dbReference>
<evidence type="ECO:0000313" key="4">
    <source>
        <dbReference type="Proteomes" id="UP000297288"/>
    </source>
</evidence>
<dbReference type="EMBL" id="FMYV01000002">
    <property type="protein sequence ID" value="SDC25862.1"/>
    <property type="molecule type" value="Genomic_DNA"/>
</dbReference>
<protein>
    <submittedName>
        <fullName evidence="1 2">Iron-only hydrogenase system regulator</fullName>
    </submittedName>
</protein>
<evidence type="ECO:0000313" key="3">
    <source>
        <dbReference type="Proteomes" id="UP000199322"/>
    </source>
</evidence>
<evidence type="ECO:0000313" key="1">
    <source>
        <dbReference type="EMBL" id="SDC25862.1"/>
    </source>
</evidence>
<sequence length="82" mass="9079">MDVKTAMISIAITDRENAYSKVNEVLHLNAENINLRVGYPMKEDNVAIIFVVFKGTTDQIGSLNGKLGQINGVKVKSHTLKY</sequence>
<dbReference type="STRING" id="28234.SAMN04488588_0736"/>
<dbReference type="AlphaFoldDB" id="A0A1G6K495"/>
<proteinExistence type="predicted"/>
<dbReference type="RefSeq" id="WP_091402904.1">
    <property type="nucleotide sequence ID" value="NZ_FMYV01000002.1"/>
</dbReference>
<dbReference type="InterPro" id="IPR045865">
    <property type="entry name" value="ACT-like_dom_sf"/>
</dbReference>
<name>A0A1G6K495_9BACT</name>
<dbReference type="Proteomes" id="UP000199322">
    <property type="component" value="Unassembled WGS sequence"/>
</dbReference>
<accession>A0A1G6K495</accession>
<dbReference type="NCBIfam" id="TIGR03959">
    <property type="entry name" value="hyd_TM1266"/>
    <property type="match status" value="1"/>
</dbReference>
<dbReference type="OrthoDB" id="9796135at2"/>
<gene>
    <name evidence="2" type="ORF">E4650_05085</name>
    <name evidence="1" type="ORF">SAMN04488588_0736</name>
</gene>
<dbReference type="Pfam" id="PF21699">
    <property type="entry name" value="TM1266-like"/>
    <property type="match status" value="1"/>
</dbReference>
<reference evidence="2 4" key="2">
    <citation type="submission" date="2019-04" db="EMBL/GenBank/DDBJ databases">
        <title>Draft genome sequence data and analysis of a Fermenting Bacterium, Geotoga petraea strain HO-Geo1, isolated from heavy-oil petroleum reservoir in Russia.</title>
        <authorList>
            <person name="Grouzdev D.S."/>
            <person name="Semenova E.M."/>
            <person name="Sokolova D.S."/>
            <person name="Tourova T.P."/>
            <person name="Poltaraus A.B."/>
            <person name="Nazina T.N."/>
        </authorList>
    </citation>
    <scope>NUCLEOTIDE SEQUENCE [LARGE SCALE GENOMIC DNA]</scope>
    <source>
        <strain evidence="2 4">HO-Geo1</strain>
    </source>
</reference>
<dbReference type="EMBL" id="SRME01000002">
    <property type="protein sequence ID" value="TGG88419.1"/>
    <property type="molecule type" value="Genomic_DNA"/>
</dbReference>